<accession>A0AB36FQB0</accession>
<evidence type="ECO:0000313" key="3">
    <source>
        <dbReference type="Proteomes" id="UP000095392"/>
    </source>
</evidence>
<proteinExistence type="predicted"/>
<dbReference type="EMBL" id="MIPY01000061">
    <property type="protein sequence ID" value="OES24484.1"/>
    <property type="molecule type" value="Genomic_DNA"/>
</dbReference>
<evidence type="ECO:0000313" key="2">
    <source>
        <dbReference type="EMBL" id="OES24484.1"/>
    </source>
</evidence>
<gene>
    <name evidence="2" type="ORF">BFV95_4751</name>
</gene>
<keyword evidence="3" id="KW-1185">Reference proteome</keyword>
<feature type="chain" id="PRO_5044311672" evidence="1">
    <location>
        <begin position="19"/>
        <end position="114"/>
    </location>
</feature>
<keyword evidence="1" id="KW-0732">Signal</keyword>
<comment type="caution">
    <text evidence="2">The sequence shown here is derived from an EMBL/GenBank/DDBJ whole genome shotgun (WGS) entry which is preliminary data.</text>
</comment>
<feature type="signal peptide" evidence="1">
    <location>
        <begin position="1"/>
        <end position="18"/>
    </location>
</feature>
<dbReference type="Proteomes" id="UP000095392">
    <property type="component" value="Unassembled WGS sequence"/>
</dbReference>
<dbReference type="AlphaFoldDB" id="A0AB36FQB0"/>
<reference evidence="2 3" key="1">
    <citation type="submission" date="2016-09" db="EMBL/GenBank/DDBJ databases">
        <title>Draft Genome Sequence of four Alteromonas macleodii strains isolated from copper coupons and grown long-term at elevated copper levels.</title>
        <authorList>
            <person name="Cusick K."/>
            <person name="Dale J."/>
            <person name="Little B."/>
            <person name="Biffinger J."/>
        </authorList>
    </citation>
    <scope>NUCLEOTIDE SEQUENCE [LARGE SCALE GENOMIC DNA]</scope>
    <source>
        <strain evidence="2 3">KCP01</strain>
    </source>
</reference>
<protein>
    <submittedName>
        <fullName evidence="2">Uncharacterized protein</fullName>
    </submittedName>
</protein>
<sequence>MKYFISLLSIFLVCSAQASDITMSEMWSRMQGAQINIGPHPNVNPDAHNSEVGKLAASMLGNLYTFVEDLQYVGDKEAHLTLRIVDLRCSMIMIDGAQADQQSPVWKLAKLDCD</sequence>
<evidence type="ECO:0000256" key="1">
    <source>
        <dbReference type="SAM" id="SignalP"/>
    </source>
</evidence>
<dbReference type="RefSeq" id="WP_069945607.1">
    <property type="nucleotide sequence ID" value="NZ_MIPW01000036.1"/>
</dbReference>
<organism evidence="2 3">
    <name type="scientific">Alteromonas macleodii</name>
    <name type="common">Pseudoalteromonas macleodii</name>
    <dbReference type="NCBI Taxonomy" id="28108"/>
    <lineage>
        <taxon>Bacteria</taxon>
        <taxon>Pseudomonadati</taxon>
        <taxon>Pseudomonadota</taxon>
        <taxon>Gammaproteobacteria</taxon>
        <taxon>Alteromonadales</taxon>
        <taxon>Alteromonadaceae</taxon>
        <taxon>Alteromonas/Salinimonas group</taxon>
        <taxon>Alteromonas</taxon>
    </lineage>
</organism>
<name>A0AB36FQB0_ALTMA</name>